<evidence type="ECO:0000313" key="1">
    <source>
        <dbReference type="EMBL" id="THE63143.1"/>
    </source>
</evidence>
<dbReference type="InterPro" id="IPR036390">
    <property type="entry name" value="WH_DNA-bd_sf"/>
</dbReference>
<reference evidence="1 2" key="1">
    <citation type="submission" date="2018-10" db="EMBL/GenBank/DDBJ databases">
        <title>Natronolimnobius sp. XQ-INN 246 isolated from Inner Mongolia Autonomous Region of China.</title>
        <authorList>
            <person name="Xue Q."/>
        </authorList>
    </citation>
    <scope>NUCLEOTIDE SEQUENCE [LARGE SCALE GENOMIC DNA]</scope>
    <source>
        <strain evidence="1 2">XQ-INN 246</strain>
    </source>
</reference>
<name>A0A4S3TIV6_9EURY</name>
<protein>
    <submittedName>
        <fullName evidence="1">ArsR family transcriptional regulator</fullName>
    </submittedName>
</protein>
<gene>
    <name evidence="1" type="ORF">D8Y22_20090</name>
</gene>
<accession>A0A4S3TIV6</accession>
<dbReference type="EMBL" id="RBZW01000072">
    <property type="protein sequence ID" value="THE63143.1"/>
    <property type="molecule type" value="Genomic_DNA"/>
</dbReference>
<dbReference type="OrthoDB" id="240032at2157"/>
<proteinExistence type="predicted"/>
<keyword evidence="2" id="KW-1185">Reference proteome</keyword>
<dbReference type="Pfam" id="PF24033">
    <property type="entry name" value="DUF7342"/>
    <property type="match status" value="1"/>
</dbReference>
<organism evidence="1 2">
    <name type="scientific">Salinadaptatus halalkaliphilus</name>
    <dbReference type="NCBI Taxonomy" id="2419781"/>
    <lineage>
        <taxon>Archaea</taxon>
        <taxon>Methanobacteriati</taxon>
        <taxon>Methanobacteriota</taxon>
        <taxon>Stenosarchaea group</taxon>
        <taxon>Halobacteria</taxon>
        <taxon>Halobacteriales</taxon>
        <taxon>Natrialbaceae</taxon>
        <taxon>Salinadaptatus</taxon>
    </lineage>
</organism>
<dbReference type="InterPro" id="IPR055766">
    <property type="entry name" value="DUF7342"/>
</dbReference>
<sequence>MDDINEAAREEWRDNTTPYQRVKSVVSRTYEGKPATEIAERALVAETTARSHLEGLADDGFVETVSDADSRATLYSRSWESLVLEQAQDMRQNVDSETLLTQVQKMQDELKEYREETGLDDPEDISWNDMEIDEETLLQWRTTRRNLNFAKVALALDQAEDSIRKTAV</sequence>
<evidence type="ECO:0000313" key="2">
    <source>
        <dbReference type="Proteomes" id="UP000318864"/>
    </source>
</evidence>
<dbReference type="SUPFAM" id="SSF46785">
    <property type="entry name" value="Winged helix' DNA-binding domain"/>
    <property type="match status" value="1"/>
</dbReference>
<dbReference type="Proteomes" id="UP000318864">
    <property type="component" value="Unassembled WGS sequence"/>
</dbReference>
<comment type="caution">
    <text evidence="1">The sequence shown here is derived from an EMBL/GenBank/DDBJ whole genome shotgun (WGS) entry which is preliminary data.</text>
</comment>
<dbReference type="AlphaFoldDB" id="A0A4S3TIV6"/>